<reference evidence="1" key="1">
    <citation type="submission" date="2014-07" db="EMBL/GenBank/DDBJ databases">
        <authorList>
            <person name="Monot Marc"/>
        </authorList>
    </citation>
    <scope>NUCLEOTIDE SEQUENCE</scope>
    <source>
        <strain evidence="3">7032989</strain>
        <strain evidence="1">7032994</strain>
    </source>
</reference>
<evidence type="ECO:0000313" key="8">
    <source>
        <dbReference type="Proteomes" id="UP000189137"/>
    </source>
</evidence>
<evidence type="ECO:0000313" key="7">
    <source>
        <dbReference type="EMBL" id="VFD31419.1"/>
    </source>
</evidence>
<dbReference type="Proteomes" id="UP000189137">
    <property type="component" value="Unassembled WGS sequence"/>
</dbReference>
<evidence type="ECO:0000313" key="6">
    <source>
        <dbReference type="EMBL" id="SJR78415.1"/>
    </source>
</evidence>
<reference evidence="4" key="4">
    <citation type="submission" date="2021-06" db="EMBL/GenBank/DDBJ databases">
        <authorList>
            <consortium name="NCBI Pathogen Detection Project"/>
        </authorList>
    </citation>
    <scope>NUCLEOTIDE SEQUENCE</scope>
    <source>
        <strain evidence="5">Clostridioides</strain>
        <strain evidence="4">HN1000</strain>
    </source>
</reference>
<dbReference type="Proteomes" id="UP000411588">
    <property type="component" value="Unassembled WGS sequence"/>
</dbReference>
<keyword evidence="2" id="KW-0449">Lipoprotein</keyword>
<evidence type="ECO:0000313" key="1">
    <source>
        <dbReference type="EMBL" id="CDS85719.1"/>
    </source>
</evidence>
<evidence type="ECO:0000313" key="2">
    <source>
        <dbReference type="EMBL" id="CDS86227.1"/>
    </source>
</evidence>
<proteinExistence type="predicted"/>
<dbReference type="EMBL" id="DAEPXK010000007">
    <property type="protein sequence ID" value="HBH1541475.1"/>
    <property type="molecule type" value="Genomic_DNA"/>
</dbReference>
<organism evidence="1">
    <name type="scientific">Clostridioides difficile</name>
    <name type="common">Peptoclostridium difficile</name>
    <dbReference type="NCBI Taxonomy" id="1496"/>
    <lineage>
        <taxon>Bacteria</taxon>
        <taxon>Bacillati</taxon>
        <taxon>Bacillota</taxon>
        <taxon>Clostridia</taxon>
        <taxon>Peptostreptococcales</taxon>
        <taxon>Peptostreptococcaceae</taxon>
        <taxon>Clostridioides</taxon>
    </lineage>
</organism>
<name>A0A031WI69_CLODI</name>
<evidence type="ECO:0000313" key="5">
    <source>
        <dbReference type="EMBL" id="HBH2619014.1"/>
    </source>
</evidence>
<dbReference type="GeneID" id="66353515"/>
<dbReference type="PATRIC" id="fig|1496.1373.peg.925"/>
<dbReference type="AlphaFoldDB" id="A0A031WI69"/>
<dbReference type="PROSITE" id="PS51257">
    <property type="entry name" value="PROKAR_LIPOPROTEIN"/>
    <property type="match status" value="1"/>
</dbReference>
<dbReference type="EMBL" id="LK932509">
    <property type="protein sequence ID" value="CDS86227.1"/>
    <property type="molecule type" value="Genomic_DNA"/>
</dbReference>
<gene>
    <name evidence="3" type="ORF">BN1095_450010</name>
    <name evidence="2" type="ORF">BN1096_560010</name>
    <name evidence="1" type="ORF">BN1097_540010</name>
    <name evidence="4" type="ORF">KRM00_000935</name>
    <name evidence="5" type="ORF">KRQ00_000743</name>
    <name evidence="7" type="ORF">SAMEA1402399_01649</name>
    <name evidence="6" type="ORF">SAMEA3375112_00010</name>
</gene>
<evidence type="ECO:0000313" key="4">
    <source>
        <dbReference type="EMBL" id="HBH1541475.1"/>
    </source>
</evidence>
<dbReference type="RefSeq" id="WP_003438006.1">
    <property type="nucleotide sequence ID" value="NZ_AP025558.1"/>
</dbReference>
<dbReference type="Proteomes" id="UP000879542">
    <property type="component" value="Unassembled WGS sequence"/>
</dbReference>
<reference evidence="4" key="2">
    <citation type="journal article" date="2018" name="Genome Biol.">
        <title>SKESA: strategic k-mer extension for scrupulous assemblies.</title>
        <authorList>
            <person name="Souvorov A."/>
            <person name="Agarwala R."/>
            <person name="Lipman D.J."/>
        </authorList>
    </citation>
    <scope>NUCLEOTIDE SEQUENCE</scope>
    <source>
        <strain evidence="5">Clostridioides</strain>
        <strain evidence="4">HN1000</strain>
    </source>
</reference>
<evidence type="ECO:0000313" key="9">
    <source>
        <dbReference type="Proteomes" id="UP000411588"/>
    </source>
</evidence>
<dbReference type="Proteomes" id="UP000878956">
    <property type="component" value="Unassembled WGS sequence"/>
</dbReference>
<dbReference type="EMBL" id="DAEQIJ010000002">
    <property type="protein sequence ID" value="HBH2619014.1"/>
    <property type="molecule type" value="Genomic_DNA"/>
</dbReference>
<dbReference type="EMBL" id="FUPS01000001">
    <property type="protein sequence ID" value="SJR78415.1"/>
    <property type="molecule type" value="Genomic_DNA"/>
</dbReference>
<reference evidence="7 9" key="3">
    <citation type="submission" date="2019-02" db="EMBL/GenBank/DDBJ databases">
        <authorList>
            <consortium name="Pathogen Informatics"/>
        </authorList>
    </citation>
    <scope>NUCLEOTIDE SEQUENCE [LARGE SCALE GENOMIC DNA]</scope>
    <source>
        <strain evidence="7">Clo34</strain>
        <strain evidence="9">clo34</strain>
        <strain evidence="6 8">VRECD0157</strain>
    </source>
</reference>
<protein>
    <submittedName>
        <fullName evidence="2 7">Lipoprotein</fullName>
    </submittedName>
</protein>
<dbReference type="EMBL" id="LK932392">
    <property type="protein sequence ID" value="CDS85719.1"/>
    <property type="molecule type" value="Genomic_DNA"/>
</dbReference>
<sequence length="244" mass="27618">MKLKRSLVCVTILGIILVGCHKENTKEKNQVASKATQQKTMTKVQNDVNEIMNKDYKYIIKNMGIPYNTFYYIKPKVLKESNTMQDINTSSYMTLVYPKYTGNDELDGSALYVDINENKVVNVETNSFSSQGISVIDAESSIVIEKSDHEKSAVSLENFRHIDLGEYVGVEDSRINEIVGDANYDLTAYNHEGSKVVKSYRLKEDNKILKKEVLTISIVDNKIKSIKTIESDKIVKIIKGTLLE</sequence>
<dbReference type="EMBL" id="LK933127">
    <property type="protein sequence ID" value="CDT36514.1"/>
    <property type="molecule type" value="Genomic_DNA"/>
</dbReference>
<accession>A0A031WI69</accession>
<dbReference type="EMBL" id="CAADAN010000004">
    <property type="protein sequence ID" value="VFD31419.1"/>
    <property type="molecule type" value="Genomic_DNA"/>
</dbReference>
<evidence type="ECO:0000313" key="3">
    <source>
        <dbReference type="EMBL" id="CDT36514.1"/>
    </source>
</evidence>